<proteinExistence type="predicted"/>
<keyword evidence="4 5" id="KW-0472">Membrane</keyword>
<evidence type="ECO:0000256" key="5">
    <source>
        <dbReference type="SAM" id="Phobius"/>
    </source>
</evidence>
<organism evidence="7 8">
    <name type="scientific">Ruminococcus callidus ATCC 27760</name>
    <dbReference type="NCBI Taxonomy" id="411473"/>
    <lineage>
        <taxon>Bacteria</taxon>
        <taxon>Bacillati</taxon>
        <taxon>Bacillota</taxon>
        <taxon>Clostridia</taxon>
        <taxon>Eubacteriales</taxon>
        <taxon>Oscillospiraceae</taxon>
        <taxon>Ruminococcus</taxon>
    </lineage>
</organism>
<dbReference type="STRING" id="411473.RUMCAL_03172"/>
<gene>
    <name evidence="7" type="ORF">RUMCAL_03172</name>
</gene>
<evidence type="ECO:0000256" key="4">
    <source>
        <dbReference type="ARBA" id="ARBA00023136"/>
    </source>
</evidence>
<keyword evidence="3 5" id="KW-1133">Transmembrane helix</keyword>
<protein>
    <recommendedName>
        <fullName evidence="6">Integral membrane bound transporter domain-containing protein</fullName>
    </recommendedName>
</protein>
<comment type="subcellular location">
    <subcellularLocation>
        <location evidence="1">Membrane</location>
        <topology evidence="1">Multi-pass membrane protein</topology>
    </subcellularLocation>
</comment>
<feature type="transmembrane region" description="Helical" evidence="5">
    <location>
        <begin position="61"/>
        <end position="77"/>
    </location>
</feature>
<dbReference type="InterPro" id="IPR049453">
    <property type="entry name" value="Memb_transporter_dom"/>
</dbReference>
<feature type="domain" description="Integral membrane bound transporter" evidence="6">
    <location>
        <begin position="214"/>
        <end position="332"/>
    </location>
</feature>
<evidence type="ECO:0000313" key="7">
    <source>
        <dbReference type="EMBL" id="ERJ88082.1"/>
    </source>
</evidence>
<feature type="transmembrane region" description="Helical" evidence="5">
    <location>
        <begin position="300"/>
        <end position="322"/>
    </location>
</feature>
<dbReference type="AlphaFoldDB" id="U2K753"/>
<feature type="transmembrane region" description="Helical" evidence="5">
    <location>
        <begin position="275"/>
        <end position="293"/>
    </location>
</feature>
<feature type="transmembrane region" description="Helical" evidence="5">
    <location>
        <begin position="31"/>
        <end position="55"/>
    </location>
</feature>
<sequence>MNFYQELQLNQAGSKSYIASFKNPKDKCKHIAVYLFKIALVVAFCVSFVTLFSVLFGNENSIAGVVVLLCVLAFRYSDLGIQNSQGTLGILFIYGILAFGPKLSNLAPTGLSFCINLICIFALALIGCHNITMFNHSTFVLSYLLLFGYDVSGKAYQMRLISLLIGAVLTASILYFKHRKVEYKRSFMDLFKEIHLSSSRTRWQICLSVGISSAMLIAALLNVPRVYWIGIAAMSVLIPFRKDVEYRTKHRVLGNILGSAIFFIAYLILPEEIRPCLGIIGGIGTGFSASYVWQSAFNAFSAITVAVPTFGLAYAVLLRIFTNVFGSIYMWLFNRVFDPFLLFINQIFERPKRISTTS</sequence>
<dbReference type="HOGENOM" id="CLU_061124_1_0_9"/>
<dbReference type="eggNOG" id="ENOG502Z7T7">
    <property type="taxonomic scope" value="Bacteria"/>
</dbReference>
<dbReference type="RefSeq" id="WP_021681400.1">
    <property type="nucleotide sequence ID" value="NZ_KI260345.1"/>
</dbReference>
<dbReference type="EMBL" id="AWVF01000417">
    <property type="protein sequence ID" value="ERJ88082.1"/>
    <property type="molecule type" value="Genomic_DNA"/>
</dbReference>
<feature type="transmembrane region" description="Helical" evidence="5">
    <location>
        <begin position="155"/>
        <end position="176"/>
    </location>
</feature>
<evidence type="ECO:0000256" key="1">
    <source>
        <dbReference type="ARBA" id="ARBA00004141"/>
    </source>
</evidence>
<accession>U2K753</accession>
<evidence type="ECO:0000256" key="2">
    <source>
        <dbReference type="ARBA" id="ARBA00022692"/>
    </source>
</evidence>
<feature type="transmembrane region" description="Helical" evidence="5">
    <location>
        <begin position="106"/>
        <end position="126"/>
    </location>
</feature>
<keyword evidence="8" id="KW-1185">Reference proteome</keyword>
<dbReference type="Proteomes" id="UP000016662">
    <property type="component" value="Unassembled WGS sequence"/>
</dbReference>
<evidence type="ECO:0000313" key="8">
    <source>
        <dbReference type="Proteomes" id="UP000016662"/>
    </source>
</evidence>
<feature type="transmembrane region" description="Helical" evidence="5">
    <location>
        <begin position="84"/>
        <end position="100"/>
    </location>
</feature>
<dbReference type="OrthoDB" id="3251843at2"/>
<keyword evidence="2 5" id="KW-0812">Transmembrane</keyword>
<name>U2K753_9FIRM</name>
<feature type="transmembrane region" description="Helical" evidence="5">
    <location>
        <begin position="252"/>
        <end position="269"/>
    </location>
</feature>
<dbReference type="GO" id="GO:0016020">
    <property type="term" value="C:membrane"/>
    <property type="evidence" value="ECO:0007669"/>
    <property type="project" value="UniProtKB-SubCell"/>
</dbReference>
<dbReference type="Pfam" id="PF13515">
    <property type="entry name" value="FUSC_2"/>
    <property type="match status" value="1"/>
</dbReference>
<dbReference type="PATRIC" id="fig|411473.3.peg.2654"/>
<evidence type="ECO:0000256" key="3">
    <source>
        <dbReference type="ARBA" id="ARBA00022989"/>
    </source>
</evidence>
<reference evidence="7 8" key="1">
    <citation type="submission" date="2013-07" db="EMBL/GenBank/DDBJ databases">
        <authorList>
            <person name="Weinstock G."/>
            <person name="Sodergren E."/>
            <person name="Wylie T."/>
            <person name="Fulton L."/>
            <person name="Fulton R."/>
            <person name="Fronick C."/>
            <person name="O'Laughlin M."/>
            <person name="Godfrey J."/>
            <person name="Miner T."/>
            <person name="Herter B."/>
            <person name="Appelbaum E."/>
            <person name="Cordes M."/>
            <person name="Lek S."/>
            <person name="Wollam A."/>
            <person name="Pepin K.H."/>
            <person name="Palsikar V.B."/>
            <person name="Mitreva M."/>
            <person name="Wilson R.K."/>
        </authorList>
    </citation>
    <scope>NUCLEOTIDE SEQUENCE [LARGE SCALE GENOMIC DNA]</scope>
    <source>
        <strain evidence="7 8">ATCC 27760</strain>
    </source>
</reference>
<evidence type="ECO:0000259" key="6">
    <source>
        <dbReference type="Pfam" id="PF13515"/>
    </source>
</evidence>
<comment type="caution">
    <text evidence="7">The sequence shown here is derived from an EMBL/GenBank/DDBJ whole genome shotgun (WGS) entry which is preliminary data.</text>
</comment>